<dbReference type="InterPro" id="IPR027417">
    <property type="entry name" value="P-loop_NTPase"/>
</dbReference>
<evidence type="ECO:0000256" key="2">
    <source>
        <dbReference type="ARBA" id="ARBA00010103"/>
    </source>
</evidence>
<dbReference type="SUPFAM" id="SSF52540">
    <property type="entry name" value="P-loop containing nucleoside triphosphate hydrolases"/>
    <property type="match status" value="1"/>
</dbReference>
<dbReference type="InterPro" id="IPR022683">
    <property type="entry name" value="Calpain_III"/>
</dbReference>
<dbReference type="GO" id="GO:0005524">
    <property type="term" value="F:ATP binding"/>
    <property type="evidence" value="ECO:0007669"/>
    <property type="project" value="UniProtKB-UniRule"/>
</dbReference>
<evidence type="ECO:0000256" key="1">
    <source>
        <dbReference type="ARBA" id="ARBA00004496"/>
    </source>
</evidence>
<feature type="coiled-coil region" evidence="8">
    <location>
        <begin position="356"/>
        <end position="434"/>
    </location>
</feature>
<keyword evidence="3" id="KW-0963">Cytoplasm</keyword>
<dbReference type="Gene3D" id="2.60.120.380">
    <property type="match status" value="1"/>
</dbReference>
<evidence type="ECO:0000256" key="9">
    <source>
        <dbReference type="SAM" id="MobiDB-lite"/>
    </source>
</evidence>
<dbReference type="Pfam" id="PF00225">
    <property type="entry name" value="Kinesin"/>
    <property type="match status" value="1"/>
</dbReference>
<dbReference type="SUPFAM" id="SSF49758">
    <property type="entry name" value="Calpain large subunit, middle domain (domain III)"/>
    <property type="match status" value="1"/>
</dbReference>
<dbReference type="GO" id="GO:0003777">
    <property type="term" value="F:microtubule motor activity"/>
    <property type="evidence" value="ECO:0007669"/>
    <property type="project" value="InterPro"/>
</dbReference>
<keyword evidence="5 7" id="KW-0067">ATP-binding</keyword>
<dbReference type="PANTHER" id="PTHR47969:SF15">
    <property type="entry name" value="CHROMOSOME-ASSOCIATED KINESIN KIF4A-RELATED"/>
    <property type="match status" value="1"/>
</dbReference>
<dbReference type="PANTHER" id="PTHR47969">
    <property type="entry name" value="CHROMOSOME-ASSOCIATED KINESIN KIF4A-RELATED"/>
    <property type="match status" value="1"/>
</dbReference>
<feature type="compositionally biased region" description="Basic and acidic residues" evidence="9">
    <location>
        <begin position="1628"/>
        <end position="1647"/>
    </location>
</feature>
<dbReference type="InterPro" id="IPR000225">
    <property type="entry name" value="Armadillo"/>
</dbReference>
<keyword evidence="7" id="KW-0505">Motor protein</keyword>
<dbReference type="Gene3D" id="3.40.850.10">
    <property type="entry name" value="Kinesin motor domain"/>
    <property type="match status" value="1"/>
</dbReference>
<dbReference type="InterPro" id="IPR016024">
    <property type="entry name" value="ARM-type_fold"/>
</dbReference>
<dbReference type="PRINTS" id="PR00380">
    <property type="entry name" value="KINESINHEAVY"/>
</dbReference>
<feature type="binding site" evidence="7">
    <location>
        <begin position="93"/>
        <end position="100"/>
    </location>
    <ligand>
        <name>ATP</name>
        <dbReference type="ChEBI" id="CHEBI:30616"/>
    </ligand>
</feature>
<dbReference type="SMART" id="SM00720">
    <property type="entry name" value="calpain_III"/>
    <property type="match status" value="1"/>
</dbReference>
<comment type="similarity">
    <text evidence="2">Belongs to the TRAFAC class myosin-kinesin ATPase superfamily. Kinesin family. Ungrouped subfamily.</text>
</comment>
<feature type="coiled-coil region" evidence="8">
    <location>
        <begin position="1534"/>
        <end position="1561"/>
    </location>
</feature>
<feature type="coiled-coil region" evidence="8">
    <location>
        <begin position="466"/>
        <end position="659"/>
    </location>
</feature>
<dbReference type="GO" id="GO:0008017">
    <property type="term" value="F:microtubule binding"/>
    <property type="evidence" value="ECO:0007669"/>
    <property type="project" value="InterPro"/>
</dbReference>
<dbReference type="GO" id="GO:0005737">
    <property type="term" value="C:cytoplasm"/>
    <property type="evidence" value="ECO:0007669"/>
    <property type="project" value="UniProtKB-SubCell"/>
</dbReference>
<dbReference type="InterPro" id="IPR001752">
    <property type="entry name" value="Kinesin_motor_dom"/>
</dbReference>
<evidence type="ECO:0000256" key="7">
    <source>
        <dbReference type="PROSITE-ProRule" id="PRU00283"/>
    </source>
</evidence>
<protein>
    <recommendedName>
        <fullName evidence="10">Kinesin motor domain-containing protein</fullName>
    </recommendedName>
</protein>
<comment type="subcellular location">
    <subcellularLocation>
        <location evidence="1">Cytoplasm</location>
    </subcellularLocation>
</comment>
<dbReference type="InterPro" id="IPR027640">
    <property type="entry name" value="Kinesin-like_fam"/>
</dbReference>
<evidence type="ECO:0000259" key="10">
    <source>
        <dbReference type="PROSITE" id="PS50067"/>
    </source>
</evidence>
<evidence type="ECO:0000313" key="11">
    <source>
        <dbReference type="EMBL" id="CAE0560171.1"/>
    </source>
</evidence>
<dbReference type="Pfam" id="PF01067">
    <property type="entry name" value="Calpain_III"/>
    <property type="match status" value="1"/>
</dbReference>
<dbReference type="SMART" id="SM00129">
    <property type="entry name" value="KISc"/>
    <property type="match status" value="1"/>
</dbReference>
<organism evidence="11">
    <name type="scientific">Emiliania huxleyi</name>
    <name type="common">Coccolithophore</name>
    <name type="synonym">Pontosphaera huxleyi</name>
    <dbReference type="NCBI Taxonomy" id="2903"/>
    <lineage>
        <taxon>Eukaryota</taxon>
        <taxon>Haptista</taxon>
        <taxon>Haptophyta</taxon>
        <taxon>Prymnesiophyceae</taxon>
        <taxon>Isochrysidales</taxon>
        <taxon>Noelaerhabdaceae</taxon>
        <taxon>Emiliania</taxon>
    </lineage>
</organism>
<feature type="domain" description="Kinesin motor" evidence="10">
    <location>
        <begin position="13"/>
        <end position="336"/>
    </location>
</feature>
<accession>A0A7S3WIK9</accession>
<dbReference type="InterPro" id="IPR036961">
    <property type="entry name" value="Kinesin_motor_dom_sf"/>
</dbReference>
<gene>
    <name evidence="11" type="ORF">EHUX00137_LOCUS24024</name>
</gene>
<sequence length="1700" mass="187003">MRPSRGAKPKITRPRVYARLRPMHGRDAGKPELFQIDETSLSYVKEEGGDPCRYVFDQVFGMDAQQEQVYEAIGATAIEQMRQGFNSTVLAYGQTGSGKTFSMEGAKERQGDRFVYSSKGLIPRLFEGIFREFGSDEKIESYELSLQFVELYNEQLHDLFGGKKVVGVTMDPNGGYQCKDAVKHVCKGVDEAMKVYDAGCQNRAVASTSMNDQSSRSHALLIIQVAWSQQKTKTFATLNMVDLAGSEGMKKTGATGKALKEGIKINLSLTKLALVVKCLAEGSAHVPYRESKLTMMLQKGVGGNGMLHIILALSNSAEQVSESTACLRFGQSCLSMTIDAKANAVEKEQAEMKSVISEQMREISDLASENEEMRRTIAELKNKERTSGGQRAIQLNKDALREDLAEADEEVAELMKALEEKKKQMAELSAANAQAGSGSADLDAQLAGLDAQGRAERLEQYAREQMIEKMKNVALLEQEKRSFEQELARMVELQKKLQTKLVSAEQDKASEQERIRREEAERAADRLAEVQERAARLEQQLREKEAMQVAMTAEAKLKREELEVKLRAYEEKNEAEAELRSMLEETTAGTSARITQELEKIAREKAEAEKDIEETKAEQQRLEGLQVASPEEAELTRELEQTRTQLEQLEAERQAKGADEQMADFGSIFRPVPAMIDNAARRLQRAAVGSKVDPAGVGRAIQALPVLVACNDLRALTELEPGNRSLFQQMGGIRKMIDYMYPHGPQAPYATHIARTLPCVMDAAGRKLFHEYATLPDAQNVPRLKYLEALLDSTDPDDKEHACLAIAAVAQDFEPNRAAMFEHGISDKVMAVLKDTCSQKVPRQRLQRVATMALTDLLYGYTPFKDAVLEAGGVQLLLAQATPQHDPFVIKESLSCLGRLTQGHTPTQRELVKRDATAIYSELLFAQMHDSAITELAALALVNLATETPEAMETIERDARFSSIRFEMLASMARALYGSMLRSGQEIAVSSGSQAFPFWGAAAVGEWREGNAGGDRTHTSFVDNPQYVLKVPADANVCLVLHDLLEDQRQRDRSQSRPLFLRLCVTAATEEALASRRKLLTVNSSGNRSASTDEQGVVQLDRGVNGFIDVAKTREIVMRCKMKGGAPDDSWIVIPHLGCSHQHSRYVLAVFADKPISLQPELQPREKRIITSAWTPLCTAPRSISTARWRNCPQFQLISMAEAETQLQVLLSYGERDAAQNRRYLQTVDAAPPNADERPMLSLYVMKNNVPDRRYVGMLSPQADNYVCHSLVTNSWCVQASMRLEPGHVYALLVVMAEPLPSITPLRLTLYSEPDLEDGSIIAKPLSEDAEWCVQVVNGKTDASGQLSFDLAAAGDAYTRPEEVGTFQATLVLECDDGGAFCSISTTADGKPHKQTASYAQRQAVLSVPLEGGVSYAALARCITQKQEAVRDSNVRMLVYTAKPVELTPTTSCVRVDAEAAGDYASRETSRGIPYGIEEVPEDTLRAVDDSADKEDEAIDPAVLKEVVTELVQQRDNLYAFTRQSLKGEVPAVIEDLRTQSNEQQHKMDKLLLELAEAKAVAEAKTAAAAANAAAIAAQQGPSPLQTIAAEKELFAQKQRVKQLQRQVAELSKPRDAASEAATVHKQLVEERERADGLEQALEEARRARGGAGADQGSASPGKAELGGGRELEESRRRIKQLEAQLAASGGGKSSACAVQ</sequence>
<dbReference type="GO" id="GO:0005875">
    <property type="term" value="C:microtubule associated complex"/>
    <property type="evidence" value="ECO:0007669"/>
    <property type="project" value="TreeGrafter"/>
</dbReference>
<reference evidence="11" key="1">
    <citation type="submission" date="2021-01" db="EMBL/GenBank/DDBJ databases">
        <authorList>
            <person name="Corre E."/>
            <person name="Pelletier E."/>
            <person name="Niang G."/>
            <person name="Scheremetjew M."/>
            <person name="Finn R."/>
            <person name="Kale V."/>
            <person name="Holt S."/>
            <person name="Cochrane G."/>
            <person name="Meng A."/>
            <person name="Brown T."/>
            <person name="Cohen L."/>
        </authorList>
    </citation>
    <scope>NUCLEOTIDE SEQUENCE</scope>
    <source>
        <strain evidence="11">379</strain>
    </source>
</reference>
<dbReference type="Gene3D" id="1.25.10.10">
    <property type="entry name" value="Leucine-rich Repeat Variant"/>
    <property type="match status" value="1"/>
</dbReference>
<dbReference type="GO" id="GO:0007052">
    <property type="term" value="P:mitotic spindle organization"/>
    <property type="evidence" value="ECO:0007669"/>
    <property type="project" value="TreeGrafter"/>
</dbReference>
<dbReference type="SUPFAM" id="SSF48371">
    <property type="entry name" value="ARM repeat"/>
    <property type="match status" value="1"/>
</dbReference>
<dbReference type="InterPro" id="IPR019821">
    <property type="entry name" value="Kinesin_motor_CS"/>
</dbReference>
<dbReference type="InterPro" id="IPR022682">
    <property type="entry name" value="Calpain_domain_III"/>
</dbReference>
<dbReference type="PROSITE" id="PS00411">
    <property type="entry name" value="KINESIN_MOTOR_1"/>
    <property type="match status" value="1"/>
</dbReference>
<evidence type="ECO:0000256" key="4">
    <source>
        <dbReference type="ARBA" id="ARBA00022741"/>
    </source>
</evidence>
<dbReference type="EMBL" id="HBIR01030996">
    <property type="protein sequence ID" value="CAE0560171.1"/>
    <property type="molecule type" value="Transcribed_RNA"/>
</dbReference>
<evidence type="ECO:0000256" key="8">
    <source>
        <dbReference type="SAM" id="Coils"/>
    </source>
</evidence>
<name>A0A7S3WIK9_EMIHU</name>
<proteinExistence type="inferred from homology"/>
<evidence type="ECO:0000256" key="5">
    <source>
        <dbReference type="ARBA" id="ARBA00022840"/>
    </source>
</evidence>
<dbReference type="GO" id="GO:0051231">
    <property type="term" value="P:spindle elongation"/>
    <property type="evidence" value="ECO:0007669"/>
    <property type="project" value="TreeGrafter"/>
</dbReference>
<dbReference type="GO" id="GO:0007018">
    <property type="term" value="P:microtubule-based movement"/>
    <property type="evidence" value="ECO:0007669"/>
    <property type="project" value="InterPro"/>
</dbReference>
<evidence type="ECO:0000256" key="6">
    <source>
        <dbReference type="ARBA" id="ARBA00023054"/>
    </source>
</evidence>
<dbReference type="PROSITE" id="PS50067">
    <property type="entry name" value="KINESIN_MOTOR_2"/>
    <property type="match status" value="1"/>
</dbReference>
<dbReference type="InterPro" id="IPR011989">
    <property type="entry name" value="ARM-like"/>
</dbReference>
<keyword evidence="4 7" id="KW-0547">Nucleotide-binding</keyword>
<dbReference type="InterPro" id="IPR036213">
    <property type="entry name" value="Calpain_III_sf"/>
</dbReference>
<evidence type="ECO:0000256" key="3">
    <source>
        <dbReference type="ARBA" id="ARBA00022490"/>
    </source>
</evidence>
<feature type="region of interest" description="Disordered" evidence="9">
    <location>
        <begin position="1628"/>
        <end position="1700"/>
    </location>
</feature>
<keyword evidence="6 8" id="KW-0175">Coiled coil</keyword>
<dbReference type="SMART" id="SM00185">
    <property type="entry name" value="ARM"/>
    <property type="match status" value="2"/>
</dbReference>